<evidence type="ECO:0000256" key="1">
    <source>
        <dbReference type="RuleBase" id="RU003513"/>
    </source>
</evidence>
<dbReference type="GO" id="GO:0016853">
    <property type="term" value="F:isomerase activity"/>
    <property type="evidence" value="ECO:0007669"/>
    <property type="project" value="UniProtKB-KW"/>
</dbReference>
<sequence>MPNEICVIVGTRPGIIMMAPIIHALQAADHPHYVIHTGQHYSPEMDVELFEDLGLTVPVYHLKGAAEAQTHATKTARMMEGCEAAFLERRPGVVLVNGDANSNVAAALADWTPVFGDGRAAERIVAHCALLLEEGIPS</sequence>
<feature type="domain" description="UDP-N-acetylglucosamine 2-epimerase" evidence="2">
    <location>
        <begin position="25"/>
        <end position="109"/>
    </location>
</feature>
<dbReference type="EMBL" id="CP049056">
    <property type="protein sequence ID" value="QIE57002.1"/>
    <property type="molecule type" value="Genomic_DNA"/>
</dbReference>
<keyword evidence="1" id="KW-0413">Isomerase</keyword>
<evidence type="ECO:0000313" key="4">
    <source>
        <dbReference type="Proteomes" id="UP000503336"/>
    </source>
</evidence>
<keyword evidence="4" id="KW-1185">Reference proteome</keyword>
<proteinExistence type="inferred from homology"/>
<gene>
    <name evidence="3" type="ORF">G5B40_17090</name>
</gene>
<dbReference type="AlphaFoldDB" id="A0A7L5BZ38"/>
<dbReference type="KEGG" id="hdh:G5B40_17090"/>
<evidence type="ECO:0000259" key="2">
    <source>
        <dbReference type="Pfam" id="PF02350"/>
    </source>
</evidence>
<comment type="similarity">
    <text evidence="1">Belongs to the UDP-N-acetylglucosamine 2-epimerase family.</text>
</comment>
<dbReference type="Pfam" id="PF02350">
    <property type="entry name" value="Epimerase_2"/>
    <property type="match status" value="1"/>
</dbReference>
<accession>A0A7L5BZ38</accession>
<dbReference type="InterPro" id="IPR029767">
    <property type="entry name" value="WecB-like"/>
</dbReference>
<dbReference type="RefSeq" id="WP_165101129.1">
    <property type="nucleotide sequence ID" value="NZ_CP049056.1"/>
</dbReference>
<evidence type="ECO:0000313" key="3">
    <source>
        <dbReference type="EMBL" id="QIE57002.1"/>
    </source>
</evidence>
<dbReference type="PANTHER" id="PTHR43174">
    <property type="entry name" value="UDP-N-ACETYLGLUCOSAMINE 2-EPIMERASE"/>
    <property type="match status" value="1"/>
</dbReference>
<dbReference type="InterPro" id="IPR003331">
    <property type="entry name" value="UDP_GlcNAc_Epimerase_2_dom"/>
</dbReference>
<reference evidence="3 4" key="1">
    <citation type="submission" date="2020-02" db="EMBL/GenBank/DDBJ databases">
        <title>complete genome sequence of Rhodobacteraceae bacterium.</title>
        <authorList>
            <person name="Park J."/>
            <person name="Kim Y.-S."/>
            <person name="Kim K.-H."/>
        </authorList>
    </citation>
    <scope>NUCLEOTIDE SEQUENCE [LARGE SCALE GENOMIC DNA]</scope>
    <source>
        <strain evidence="3 4">RR4-56</strain>
    </source>
</reference>
<dbReference type="SUPFAM" id="SSF53756">
    <property type="entry name" value="UDP-Glycosyltransferase/glycogen phosphorylase"/>
    <property type="match status" value="1"/>
</dbReference>
<protein>
    <recommendedName>
        <fullName evidence="2">UDP-N-acetylglucosamine 2-epimerase domain-containing protein</fullName>
    </recommendedName>
</protein>
<dbReference type="Gene3D" id="3.40.50.2000">
    <property type="entry name" value="Glycogen Phosphorylase B"/>
    <property type="match status" value="1"/>
</dbReference>
<organism evidence="3 4">
    <name type="scientific">Pikeienuella piscinae</name>
    <dbReference type="NCBI Taxonomy" id="2748098"/>
    <lineage>
        <taxon>Bacteria</taxon>
        <taxon>Pseudomonadati</taxon>
        <taxon>Pseudomonadota</taxon>
        <taxon>Alphaproteobacteria</taxon>
        <taxon>Rhodobacterales</taxon>
        <taxon>Paracoccaceae</taxon>
        <taxon>Pikeienuella</taxon>
    </lineage>
</organism>
<dbReference type="PANTHER" id="PTHR43174:SF1">
    <property type="entry name" value="UDP-N-ACETYLGLUCOSAMINE 2-EPIMERASE"/>
    <property type="match status" value="1"/>
</dbReference>
<name>A0A7L5BZ38_9RHOB</name>
<dbReference type="Proteomes" id="UP000503336">
    <property type="component" value="Chromosome"/>
</dbReference>